<gene>
    <name evidence="4" type="ORF">GA0061101_14215</name>
</gene>
<dbReference type="Proteomes" id="UP000199205">
    <property type="component" value="Unassembled WGS sequence"/>
</dbReference>
<evidence type="ECO:0000256" key="2">
    <source>
        <dbReference type="ARBA" id="ARBA00022801"/>
    </source>
</evidence>
<evidence type="ECO:0000313" key="5">
    <source>
        <dbReference type="Proteomes" id="UP000199205"/>
    </source>
</evidence>
<evidence type="ECO:0000256" key="3">
    <source>
        <dbReference type="PIRSR" id="PIRSR001235-1"/>
    </source>
</evidence>
<keyword evidence="3" id="KW-0862">Zinc</keyword>
<dbReference type="EMBL" id="FMAF01000042">
    <property type="protein sequence ID" value="SCB51696.1"/>
    <property type="molecule type" value="Genomic_DNA"/>
</dbReference>
<dbReference type="InterPro" id="IPR010158">
    <property type="entry name" value="Amidase_Cbmase"/>
</dbReference>
<keyword evidence="2 4" id="KW-0378">Hydrolase</keyword>
<feature type="binding site" evidence="3">
    <location>
        <position position="93"/>
    </location>
    <ligand>
        <name>Zn(2+)</name>
        <dbReference type="ChEBI" id="CHEBI:29105"/>
        <label>1</label>
    </ligand>
</feature>
<evidence type="ECO:0000256" key="1">
    <source>
        <dbReference type="ARBA" id="ARBA00006153"/>
    </source>
</evidence>
<reference evidence="4 5" key="1">
    <citation type="submission" date="2016-08" db="EMBL/GenBank/DDBJ databases">
        <authorList>
            <person name="Seilhamer J.J."/>
        </authorList>
    </citation>
    <scope>NUCLEOTIDE SEQUENCE [LARGE SCALE GENOMIC DNA]</scope>
    <source>
        <strain evidence="4 5">P1-7</strain>
    </source>
</reference>
<dbReference type="PANTHER" id="PTHR32494">
    <property type="entry name" value="ALLANTOATE DEIMINASE-RELATED"/>
    <property type="match status" value="1"/>
</dbReference>
<dbReference type="InterPro" id="IPR002933">
    <property type="entry name" value="Peptidase_M20"/>
</dbReference>
<dbReference type="SUPFAM" id="SSF55031">
    <property type="entry name" value="Bacterial exopeptidase dimerisation domain"/>
    <property type="match status" value="1"/>
</dbReference>
<evidence type="ECO:0000313" key="4">
    <source>
        <dbReference type="EMBL" id="SCB51696.1"/>
    </source>
</evidence>
<sequence>MSKKSALVPSDPNTFGSIHQMVEELFASLRAATGDGAGITREAYSAQETAALDIIEAAAMKHGLASERDAGANLVVTLEGAQPQLGFMACGSHIDSVPQGGNFDGAAGVIAGLAALVSLKREGFLPKRTLKLFALRGEESARFGKAYLGSSALVGQLKSIELDTHESNGAKTLEQCMRDVGADVARIRLGQPLIELARMTGWLELHIEQGPVLAARNLPIGIVTGIRGNIRHRAIRCIGEAGHSGTVPRWLRHDAVFATAELITRLDQHWRKLLEEGHDIVITSGVFGTDPREHAIARIPGEVSFSFEARSQSEATLGAFYQLFLAECSNVAREWGVRFDLDRKLEVASAAMSDDWVERLKRIAAKLDIACMDMASGAGHDAAVFANVGIPAAMIFVRNEMGSHNPREAMEVDDLMVGCAVIREALVEVLS</sequence>
<dbReference type="Gene3D" id="3.40.630.10">
    <property type="entry name" value="Zn peptidases"/>
    <property type="match status" value="1"/>
</dbReference>
<feature type="binding site" evidence="3">
    <location>
        <position position="104"/>
    </location>
    <ligand>
        <name>Zn(2+)</name>
        <dbReference type="ChEBI" id="CHEBI:29105"/>
        <label>1</label>
    </ligand>
</feature>
<keyword evidence="3" id="KW-0479">Metal-binding</keyword>
<dbReference type="Gene3D" id="3.30.70.360">
    <property type="match status" value="1"/>
</dbReference>
<dbReference type="GO" id="GO:0046872">
    <property type="term" value="F:metal ion binding"/>
    <property type="evidence" value="ECO:0007669"/>
    <property type="project" value="UniProtKB-KW"/>
</dbReference>
<protein>
    <submittedName>
        <fullName evidence="4">N-carbamoyl-L-amino-acid hydrolase</fullName>
    </submittedName>
</protein>
<dbReference type="SUPFAM" id="SSF53187">
    <property type="entry name" value="Zn-dependent exopeptidases"/>
    <property type="match status" value="1"/>
</dbReference>
<accession>A0A1C3XHZ7</accession>
<dbReference type="NCBIfam" id="TIGR01879">
    <property type="entry name" value="hydantase"/>
    <property type="match status" value="1"/>
</dbReference>
<dbReference type="Pfam" id="PF01546">
    <property type="entry name" value="Peptidase_M20"/>
    <property type="match status" value="1"/>
</dbReference>
<dbReference type="GO" id="GO:0016813">
    <property type="term" value="F:hydrolase activity, acting on carbon-nitrogen (but not peptide) bonds, in linear amidines"/>
    <property type="evidence" value="ECO:0007669"/>
    <property type="project" value="InterPro"/>
</dbReference>
<feature type="binding site" evidence="3">
    <location>
        <position position="104"/>
    </location>
    <ligand>
        <name>Zn(2+)</name>
        <dbReference type="ChEBI" id="CHEBI:29105"/>
        <label>2</label>
    </ligand>
</feature>
<dbReference type="InterPro" id="IPR036264">
    <property type="entry name" value="Bact_exopeptidase_dim_dom"/>
</dbReference>
<comment type="similarity">
    <text evidence="1">Belongs to the peptidase M20 family.</text>
</comment>
<dbReference type="AlphaFoldDB" id="A0A1C3XHZ7"/>
<feature type="binding site" evidence="3">
    <location>
        <position position="206"/>
    </location>
    <ligand>
        <name>Zn(2+)</name>
        <dbReference type="ChEBI" id="CHEBI:29105"/>
        <label>1</label>
    </ligand>
</feature>
<dbReference type="PANTHER" id="PTHR32494:SF5">
    <property type="entry name" value="ALLANTOATE AMIDOHYDROLASE"/>
    <property type="match status" value="1"/>
</dbReference>
<feature type="binding site" evidence="3">
    <location>
        <position position="404"/>
    </location>
    <ligand>
        <name>Zn(2+)</name>
        <dbReference type="ChEBI" id="CHEBI:29105"/>
        <label>2</label>
    </ligand>
</feature>
<dbReference type="PIRSF" id="PIRSF001235">
    <property type="entry name" value="Amidase_carbamoylase"/>
    <property type="match status" value="1"/>
</dbReference>
<name>A0A1C3XHZ7_9HYPH</name>
<proteinExistence type="inferred from homology"/>
<feature type="binding site" evidence="3">
    <location>
        <position position="139"/>
    </location>
    <ligand>
        <name>Zn(2+)</name>
        <dbReference type="ChEBI" id="CHEBI:29105"/>
        <label>2</label>
    </ligand>
</feature>
<comment type="cofactor">
    <cofactor evidence="3">
        <name>Zn(2+)</name>
        <dbReference type="ChEBI" id="CHEBI:29105"/>
    </cofactor>
    <text evidence="3">Binds 2 Zn(2+) ions per subunit.</text>
</comment>
<organism evidence="4 5">
    <name type="scientific">Rhizobium lusitanum</name>
    <dbReference type="NCBI Taxonomy" id="293958"/>
    <lineage>
        <taxon>Bacteria</taxon>
        <taxon>Pseudomonadati</taxon>
        <taxon>Pseudomonadota</taxon>
        <taxon>Alphaproteobacteria</taxon>
        <taxon>Hyphomicrobiales</taxon>
        <taxon>Rhizobiaceae</taxon>
        <taxon>Rhizobium/Agrobacterium group</taxon>
        <taxon>Rhizobium</taxon>
    </lineage>
</organism>